<reference evidence="1 2" key="1">
    <citation type="submission" date="2018-07" db="EMBL/GenBank/DDBJ databases">
        <title>Marsedoiliclastica nanhaica gen. nov. sp. nov., a novel marine hydrocarbonoclastic bacterium isolated from an in-situ enriched hydrocarbon-degrading consortium in deep-sea sediment.</title>
        <authorList>
            <person name="Dong C."/>
            <person name="Ma T."/>
            <person name="Liu R."/>
            <person name="Shao Z."/>
        </authorList>
    </citation>
    <scope>NUCLEOTIDE SEQUENCE [LARGE SCALE GENOMIC DNA]</scope>
    <source>
        <strain evidence="2">soil36-7</strain>
        <plasmid evidence="1 2">psoil36-7</plasmid>
    </source>
</reference>
<geneLocation type="plasmid" evidence="1 2">
    <name>psoil36-7</name>
</geneLocation>
<evidence type="ECO:0000313" key="2">
    <source>
        <dbReference type="Proteomes" id="UP000298049"/>
    </source>
</evidence>
<sequence>MSKTELRKKLAADLIEVADRLSLELAQSTGTDSLRVKELLSDWYSFKKTAKLILYCESGLTSYQTRPPTLH</sequence>
<evidence type="ECO:0000313" key="1">
    <source>
        <dbReference type="EMBL" id="QCF28117.1"/>
    </source>
</evidence>
<dbReference type="KEGG" id="hmi:soil367_18775"/>
<keyword evidence="2" id="KW-1185">Reference proteome</keyword>
<dbReference type="Proteomes" id="UP000298049">
    <property type="component" value="Plasmid psoil36-7"/>
</dbReference>
<accession>A0A4P7XNT1</accession>
<keyword evidence="1" id="KW-0614">Plasmid</keyword>
<name>A0A4P7XNT1_9ALTE</name>
<dbReference type="EMBL" id="CP031094">
    <property type="protein sequence ID" value="QCF28117.1"/>
    <property type="molecule type" value="Genomic_DNA"/>
</dbReference>
<dbReference type="AlphaFoldDB" id="A0A4P7XNT1"/>
<organism evidence="1 2">
    <name type="scientific">Hydrocarboniclastica marina</name>
    <dbReference type="NCBI Taxonomy" id="2259620"/>
    <lineage>
        <taxon>Bacteria</taxon>
        <taxon>Pseudomonadati</taxon>
        <taxon>Pseudomonadota</taxon>
        <taxon>Gammaproteobacteria</taxon>
        <taxon>Alteromonadales</taxon>
        <taxon>Alteromonadaceae</taxon>
        <taxon>Hydrocarboniclastica</taxon>
    </lineage>
</organism>
<protein>
    <submittedName>
        <fullName evidence="1">Uncharacterized protein</fullName>
    </submittedName>
</protein>
<gene>
    <name evidence="1" type="ORF">soil367_18775</name>
</gene>
<proteinExistence type="predicted"/>